<name>A0A4C2AA04_EUMVA</name>
<organism evidence="1 2">
    <name type="scientific">Eumeta variegata</name>
    <name type="common">Bagworm moth</name>
    <name type="synonym">Eumeta japonica</name>
    <dbReference type="NCBI Taxonomy" id="151549"/>
    <lineage>
        <taxon>Eukaryota</taxon>
        <taxon>Metazoa</taxon>
        <taxon>Ecdysozoa</taxon>
        <taxon>Arthropoda</taxon>
        <taxon>Hexapoda</taxon>
        <taxon>Insecta</taxon>
        <taxon>Pterygota</taxon>
        <taxon>Neoptera</taxon>
        <taxon>Endopterygota</taxon>
        <taxon>Lepidoptera</taxon>
        <taxon>Glossata</taxon>
        <taxon>Ditrysia</taxon>
        <taxon>Tineoidea</taxon>
        <taxon>Psychidae</taxon>
        <taxon>Oiketicinae</taxon>
        <taxon>Eumeta</taxon>
    </lineage>
</organism>
<keyword evidence="2" id="KW-1185">Reference proteome</keyword>
<protein>
    <submittedName>
        <fullName evidence="1">Uncharacterized protein</fullName>
    </submittedName>
</protein>
<dbReference type="Proteomes" id="UP000299102">
    <property type="component" value="Unassembled WGS sequence"/>
</dbReference>
<comment type="caution">
    <text evidence="1">The sequence shown here is derived from an EMBL/GenBank/DDBJ whole genome shotgun (WGS) entry which is preliminary data.</text>
</comment>
<gene>
    <name evidence="1" type="ORF">EVAR_71393_1</name>
</gene>
<evidence type="ECO:0000313" key="2">
    <source>
        <dbReference type="Proteomes" id="UP000299102"/>
    </source>
</evidence>
<dbReference type="EMBL" id="BGZK01002723">
    <property type="protein sequence ID" value="GBP96029.1"/>
    <property type="molecule type" value="Genomic_DNA"/>
</dbReference>
<proteinExistence type="predicted"/>
<evidence type="ECO:0000313" key="1">
    <source>
        <dbReference type="EMBL" id="GBP96029.1"/>
    </source>
</evidence>
<sequence>MEHSFLAADPPPRADLAAEYFNAFSQICDEYRGEEASDVVGDLRASSESLRLTSEIIGGVRQSPESLRLATDLIGGCVRPETGEFVNTDFISIGAKDDHVFQFGQPDAAALLRQRARRRYREEHGVPPLPQTSQESGVSGLLDIAVYGYY</sequence>
<accession>A0A4C2AA04</accession>
<dbReference type="AlphaFoldDB" id="A0A4C2AA04"/>
<dbReference type="OrthoDB" id="10034090at2759"/>
<reference evidence="1 2" key="1">
    <citation type="journal article" date="2019" name="Commun. Biol.">
        <title>The bagworm genome reveals a unique fibroin gene that provides high tensile strength.</title>
        <authorList>
            <person name="Kono N."/>
            <person name="Nakamura H."/>
            <person name="Ohtoshi R."/>
            <person name="Tomita M."/>
            <person name="Numata K."/>
            <person name="Arakawa K."/>
        </authorList>
    </citation>
    <scope>NUCLEOTIDE SEQUENCE [LARGE SCALE GENOMIC DNA]</scope>
</reference>